<sequence>MPRKRLEGRSLKGEGLAQNTDGAGPERKNRPSRN</sequence>
<accession>A0A328TZB6</accession>
<organism evidence="2 3">
    <name type="scientific">Candidatus Erwinia dacicola</name>
    <dbReference type="NCBI Taxonomy" id="252393"/>
    <lineage>
        <taxon>Bacteria</taxon>
        <taxon>Pseudomonadati</taxon>
        <taxon>Pseudomonadota</taxon>
        <taxon>Gammaproteobacteria</taxon>
        <taxon>Enterobacterales</taxon>
        <taxon>Erwiniaceae</taxon>
        <taxon>Erwinia</taxon>
    </lineage>
</organism>
<gene>
    <name evidence="2" type="ORF">ACZ87_0066A</name>
</gene>
<feature type="non-terminal residue" evidence="2">
    <location>
        <position position="34"/>
    </location>
</feature>
<proteinExistence type="predicted"/>
<feature type="region of interest" description="Disordered" evidence="1">
    <location>
        <begin position="1"/>
        <end position="34"/>
    </location>
</feature>
<dbReference type="Proteomes" id="UP000244334">
    <property type="component" value="Unassembled WGS sequence"/>
</dbReference>
<dbReference type="EMBL" id="LJAM02000003">
    <property type="protein sequence ID" value="RAP73106.1"/>
    <property type="molecule type" value="Genomic_DNA"/>
</dbReference>
<protein>
    <submittedName>
        <fullName evidence="2">Uncharacterized protein</fullName>
    </submittedName>
</protein>
<reference evidence="2" key="1">
    <citation type="submission" date="2018-04" db="EMBL/GenBank/DDBJ databases">
        <title>Genomes of the Obligate Erwinia dacicola and Facultative Enterobacter sp. OLF Endosymbionts of the Olive Fruit fly, Bactrocera oleae.</title>
        <authorList>
            <person name="Estes A.M."/>
            <person name="Hearn D.J."/>
            <person name="Agarwal S."/>
            <person name="Pierson E.A."/>
            <person name="Dunning-Hotopp J.C."/>
        </authorList>
    </citation>
    <scope>NUCLEOTIDE SEQUENCE [LARGE SCALE GENOMIC DNA]</scope>
    <source>
        <strain evidence="2">Oroville</strain>
    </source>
</reference>
<evidence type="ECO:0000313" key="3">
    <source>
        <dbReference type="Proteomes" id="UP000244334"/>
    </source>
</evidence>
<evidence type="ECO:0000256" key="1">
    <source>
        <dbReference type="SAM" id="MobiDB-lite"/>
    </source>
</evidence>
<name>A0A328TZB6_9GAMM</name>
<dbReference type="AlphaFoldDB" id="A0A328TZB6"/>
<feature type="compositionally biased region" description="Basic and acidic residues" evidence="1">
    <location>
        <begin position="24"/>
        <end position="34"/>
    </location>
</feature>
<feature type="compositionally biased region" description="Basic and acidic residues" evidence="1">
    <location>
        <begin position="1"/>
        <end position="12"/>
    </location>
</feature>
<comment type="caution">
    <text evidence="2">The sequence shown here is derived from an EMBL/GenBank/DDBJ whole genome shotgun (WGS) entry which is preliminary data.</text>
</comment>
<evidence type="ECO:0000313" key="2">
    <source>
        <dbReference type="EMBL" id="RAP73106.1"/>
    </source>
</evidence>
<keyword evidence="3" id="KW-1185">Reference proteome</keyword>